<dbReference type="InterPro" id="IPR032675">
    <property type="entry name" value="LRR_dom_sf"/>
</dbReference>
<dbReference type="AlphaFoldDB" id="A0AAN6GW70"/>
<protein>
    <submittedName>
        <fullName evidence="2">Uncharacterized protein</fullName>
    </submittedName>
</protein>
<accession>A0AAN6GW70</accession>
<gene>
    <name evidence="2" type="ORF">OC846_001560</name>
</gene>
<feature type="region of interest" description="Disordered" evidence="1">
    <location>
        <begin position="1"/>
        <end position="21"/>
    </location>
</feature>
<feature type="compositionally biased region" description="Low complexity" evidence="1">
    <location>
        <begin position="185"/>
        <end position="196"/>
    </location>
</feature>
<evidence type="ECO:0000313" key="2">
    <source>
        <dbReference type="EMBL" id="KAK0555894.1"/>
    </source>
</evidence>
<dbReference type="Proteomes" id="UP001176517">
    <property type="component" value="Unassembled WGS sequence"/>
</dbReference>
<proteinExistence type="predicted"/>
<dbReference type="EMBL" id="JAPDMZ010000023">
    <property type="protein sequence ID" value="KAK0555894.1"/>
    <property type="molecule type" value="Genomic_DNA"/>
</dbReference>
<organism evidence="2 3">
    <name type="scientific">Tilletia horrida</name>
    <dbReference type="NCBI Taxonomy" id="155126"/>
    <lineage>
        <taxon>Eukaryota</taxon>
        <taxon>Fungi</taxon>
        <taxon>Dikarya</taxon>
        <taxon>Basidiomycota</taxon>
        <taxon>Ustilaginomycotina</taxon>
        <taxon>Exobasidiomycetes</taxon>
        <taxon>Tilletiales</taxon>
        <taxon>Tilletiaceae</taxon>
        <taxon>Tilletia</taxon>
    </lineage>
</organism>
<reference evidence="2" key="1">
    <citation type="journal article" date="2023" name="PhytoFront">
        <title>Draft Genome Resources of Seven Strains of Tilletia horrida, Causal Agent of Kernel Smut of Rice.</title>
        <authorList>
            <person name="Khanal S."/>
            <person name="Antony Babu S."/>
            <person name="Zhou X.G."/>
        </authorList>
    </citation>
    <scope>NUCLEOTIDE SEQUENCE</scope>
    <source>
        <strain evidence="2">TX6</strain>
    </source>
</reference>
<keyword evidence="3" id="KW-1185">Reference proteome</keyword>
<dbReference type="SUPFAM" id="SSF52047">
    <property type="entry name" value="RNI-like"/>
    <property type="match status" value="1"/>
</dbReference>
<evidence type="ECO:0000256" key="1">
    <source>
        <dbReference type="SAM" id="MobiDB-lite"/>
    </source>
</evidence>
<comment type="caution">
    <text evidence="2">The sequence shown here is derived from an EMBL/GenBank/DDBJ whole genome shotgun (WGS) entry which is preliminary data.</text>
</comment>
<feature type="region of interest" description="Disordered" evidence="1">
    <location>
        <begin position="185"/>
        <end position="210"/>
    </location>
</feature>
<dbReference type="Gene3D" id="3.80.10.10">
    <property type="entry name" value="Ribonuclease Inhibitor"/>
    <property type="match status" value="1"/>
</dbReference>
<evidence type="ECO:0000313" key="3">
    <source>
        <dbReference type="Proteomes" id="UP001176517"/>
    </source>
</evidence>
<name>A0AAN6GW70_9BASI</name>
<sequence>MTGPDDNLTEQSNKRPRIDKKEASIPTAAQRFFNTPELVNIVLPHLSKDRIDLLALSLASKALRNQALQVWVRELDIPVQVARNHLNFFKANPTSLEHVRYLRLRHDHKTWNVTSRVSDECCNCDWHALNELLDMIARRSASTSIPPMIDLRIYASDLLDMPAALSQHVVSLHIRDVQNCNYDADSSFSEGSSDSGVDGDGDQEANVQDPPPRLTLGKLAEMIQNAQHGPGLRSFGFDDETRAHWRTPSSTMQQIWAQVVQHAPTLRYLNIERTYLSDFLSVFSKAAFVQLEELRLRIERAEQLAMVDHWLNGAENLRSLVIMASPLWTSFLRSTFPRLRQIKTTGLCFRAVEMASFAVRHPNVVCLSGDGLMPSETATVPGPSSAISVPVFYPKLAHAYIDHPAKLQAHHDAGRSFAQIVICLSRADKLEHYLAPLLSNRTAAERLTFLEIDGLLQSAHSFCSQIPSMLDSVHLPNLSELHLSTTSSSQNAFGADSNLETGIGRLMAALTSARSLRVIRFRECARSRKTSLLRTDILRDAEFPPAFEYFCLQPPNEDQLRYFRFVSSHPDARIVTTESGGKRGRLQRLPGTFRQRITKEGVWLGPFNLLNTDTVLDHLNDVPSLSFV</sequence>